<dbReference type="SUPFAM" id="SSF53335">
    <property type="entry name" value="S-adenosyl-L-methionine-dependent methyltransferases"/>
    <property type="match status" value="1"/>
</dbReference>
<evidence type="ECO:0000313" key="1">
    <source>
        <dbReference type="EMBL" id="QJR35352.1"/>
    </source>
</evidence>
<evidence type="ECO:0008006" key="3">
    <source>
        <dbReference type="Google" id="ProtNLM"/>
    </source>
</evidence>
<dbReference type="KEGG" id="ggr:HKW67_07465"/>
<dbReference type="Gene3D" id="3.40.50.150">
    <property type="entry name" value="Vaccinia Virus protein VP39"/>
    <property type="match status" value="1"/>
</dbReference>
<proteinExistence type="predicted"/>
<reference evidence="1 2" key="1">
    <citation type="submission" date="2020-05" db="EMBL/GenBank/DDBJ databases">
        <title>Complete genome sequence of Gemmatimonas greenlandica TET16.</title>
        <authorList>
            <person name="Zeng Y."/>
        </authorList>
    </citation>
    <scope>NUCLEOTIDE SEQUENCE [LARGE SCALE GENOMIC DNA]</scope>
    <source>
        <strain evidence="1 2">TET16</strain>
    </source>
</reference>
<organism evidence="1 2">
    <name type="scientific">Gemmatimonas groenlandica</name>
    <dbReference type="NCBI Taxonomy" id="2732249"/>
    <lineage>
        <taxon>Bacteria</taxon>
        <taxon>Pseudomonadati</taxon>
        <taxon>Gemmatimonadota</taxon>
        <taxon>Gemmatimonadia</taxon>
        <taxon>Gemmatimonadales</taxon>
        <taxon>Gemmatimonadaceae</taxon>
        <taxon>Gemmatimonas</taxon>
    </lineage>
</organism>
<keyword evidence="2" id="KW-1185">Reference proteome</keyword>
<dbReference type="EMBL" id="CP053085">
    <property type="protein sequence ID" value="QJR35352.1"/>
    <property type="molecule type" value="Genomic_DNA"/>
</dbReference>
<dbReference type="CDD" id="cd02440">
    <property type="entry name" value="AdoMet_MTases"/>
    <property type="match status" value="1"/>
</dbReference>
<name>A0A6M4IR83_9BACT</name>
<dbReference type="InterPro" id="IPR029063">
    <property type="entry name" value="SAM-dependent_MTases_sf"/>
</dbReference>
<protein>
    <recommendedName>
        <fullName evidence="3">Methyltransferase type 11 domain-containing protein</fullName>
    </recommendedName>
</protein>
<dbReference type="Proteomes" id="UP000500938">
    <property type="component" value="Chromosome"/>
</dbReference>
<dbReference type="AlphaFoldDB" id="A0A6M4IR83"/>
<evidence type="ECO:0000313" key="2">
    <source>
        <dbReference type="Proteomes" id="UP000500938"/>
    </source>
</evidence>
<accession>A0A6M4IR83</accession>
<gene>
    <name evidence="1" type="ORF">HKW67_07465</name>
</gene>
<sequence length="150" mass="16524">MRTVSPAMCQRSDRCGFVAAHAGGGRRQWSYDHLVEQDLVKFLGAHVAAFDVIIAADTICYVGELDAFAHAARRSLADDGLLIFTVEVLTDGAADAPWRLQPHGRYCHAREYVETTLADHGFSVRDVRRVVLRREAGRQVDGWLVTAAAS</sequence>